<reference evidence="3" key="2">
    <citation type="submission" date="2023-05" db="EMBL/GenBank/DDBJ databases">
        <authorList>
            <consortium name="Lawrence Berkeley National Laboratory"/>
            <person name="Steindorff A."/>
            <person name="Hensen N."/>
            <person name="Bonometti L."/>
            <person name="Westerberg I."/>
            <person name="Brannstrom I.O."/>
            <person name="Guillou S."/>
            <person name="Cros-Aarteil S."/>
            <person name="Calhoun S."/>
            <person name="Haridas S."/>
            <person name="Kuo A."/>
            <person name="Mondo S."/>
            <person name="Pangilinan J."/>
            <person name="Riley R."/>
            <person name="Labutti K."/>
            <person name="Andreopoulos B."/>
            <person name="Lipzen A."/>
            <person name="Chen C."/>
            <person name="Yanf M."/>
            <person name="Daum C."/>
            <person name="Ng V."/>
            <person name="Clum A."/>
            <person name="Ohm R."/>
            <person name="Martin F."/>
            <person name="Silar P."/>
            <person name="Natvig D."/>
            <person name="Lalanne C."/>
            <person name="Gautier V."/>
            <person name="Ament-Velasquez S.L."/>
            <person name="Kruys A."/>
            <person name="Hutchinson M.I."/>
            <person name="Powell A.J."/>
            <person name="Barry K."/>
            <person name="Miller A.N."/>
            <person name="Grigoriev I.V."/>
            <person name="Debuchy R."/>
            <person name="Gladieux P."/>
            <person name="Thoren M.H."/>
            <person name="Johannesson H."/>
        </authorList>
    </citation>
    <scope>NUCLEOTIDE SEQUENCE</scope>
    <source>
        <strain evidence="3">CBS 141.50</strain>
    </source>
</reference>
<feature type="region of interest" description="Disordered" evidence="2">
    <location>
        <begin position="443"/>
        <end position="473"/>
    </location>
</feature>
<feature type="region of interest" description="Disordered" evidence="2">
    <location>
        <begin position="613"/>
        <end position="652"/>
    </location>
</feature>
<feature type="compositionally biased region" description="Polar residues" evidence="2">
    <location>
        <begin position="454"/>
        <end position="473"/>
    </location>
</feature>
<evidence type="ECO:0000313" key="4">
    <source>
        <dbReference type="Proteomes" id="UP001302676"/>
    </source>
</evidence>
<sequence>MPGPYWNPLEQLELADSPTPATLQCARIMPPHLNAYCWAVIPESAAAEALDLVCELADTPPTMVRQQQLADLAKLCLCEERHAGHVDATVKAWMRIVDEVALKFREERHEEEWHEVEGHDVKRSDSRSQDERKGKIQHKNEDEKGEHKIEDESNGIVSSETATEARSNSKSEIDGETKKQSNSEEEDEKEGQQGQPDSATEAKTLDPSFYVFVERRRWEMLEHGYTVAHQLLGFSESSPEETVNEDSPRRSPDDSLDSSSDSFCHQNNGCNYDICYDSLPKLILRLILTASDNETLLRRTIDTVERELERAERRVESLETSLEESNQRVEALQVAQTTPREQSHFAKVQQSLHEAHEEQAALRSRVEVAEHSMRATHMGLTKAQAEVDRLMKEDAKTREQLHEANDRAREVLALMDAERDRTKELEKIRCDLGQRIVALEAEQADAEAGQENQTGESSQKSESPSLEHQLADVTTTSERAIHAIERRNQTLQKIRTELQDRLAAVRAVGERHERELAEKAANLEGVHRRDENRIERLRQCVARYQTKYQSSVAQEQQTQSVLRSAQQAANPLRSCNEHLRKEIARLKGEIEALEDEQASKPRGWRGRLKAWVGRKSEAVGSASSTSSAKSEAVPEMDGQPPAFSARPFPSLF</sequence>
<accession>A0AAN6UV38</accession>
<feature type="coiled-coil region" evidence="1">
    <location>
        <begin position="294"/>
        <end position="335"/>
    </location>
</feature>
<dbReference type="EMBL" id="MU853649">
    <property type="protein sequence ID" value="KAK4139787.1"/>
    <property type="molecule type" value="Genomic_DNA"/>
</dbReference>
<evidence type="ECO:0000256" key="1">
    <source>
        <dbReference type="SAM" id="Coils"/>
    </source>
</evidence>
<dbReference type="AlphaFoldDB" id="A0AAN6UV38"/>
<name>A0AAN6UV38_9PEZI</name>
<dbReference type="GeneID" id="87818792"/>
<feature type="compositionally biased region" description="Basic and acidic residues" evidence="2">
    <location>
        <begin position="167"/>
        <end position="182"/>
    </location>
</feature>
<gene>
    <name evidence="3" type="ORF">C8A04DRAFT_32682</name>
</gene>
<keyword evidence="1" id="KW-0175">Coiled coil</keyword>
<feature type="region of interest" description="Disordered" evidence="2">
    <location>
        <begin position="109"/>
        <end position="203"/>
    </location>
</feature>
<reference evidence="3" key="1">
    <citation type="journal article" date="2023" name="Mol. Phylogenet. Evol.">
        <title>Genome-scale phylogeny and comparative genomics of the fungal order Sordariales.</title>
        <authorList>
            <person name="Hensen N."/>
            <person name="Bonometti L."/>
            <person name="Westerberg I."/>
            <person name="Brannstrom I.O."/>
            <person name="Guillou S."/>
            <person name="Cros-Aarteil S."/>
            <person name="Calhoun S."/>
            <person name="Haridas S."/>
            <person name="Kuo A."/>
            <person name="Mondo S."/>
            <person name="Pangilinan J."/>
            <person name="Riley R."/>
            <person name="LaButti K."/>
            <person name="Andreopoulos B."/>
            <person name="Lipzen A."/>
            <person name="Chen C."/>
            <person name="Yan M."/>
            <person name="Daum C."/>
            <person name="Ng V."/>
            <person name="Clum A."/>
            <person name="Steindorff A."/>
            <person name="Ohm R.A."/>
            <person name="Martin F."/>
            <person name="Silar P."/>
            <person name="Natvig D.O."/>
            <person name="Lalanne C."/>
            <person name="Gautier V."/>
            <person name="Ament-Velasquez S.L."/>
            <person name="Kruys A."/>
            <person name="Hutchinson M.I."/>
            <person name="Powell A.J."/>
            <person name="Barry K."/>
            <person name="Miller A.N."/>
            <person name="Grigoriev I.V."/>
            <person name="Debuchy R."/>
            <person name="Gladieux P."/>
            <person name="Hiltunen Thoren M."/>
            <person name="Johannesson H."/>
        </authorList>
    </citation>
    <scope>NUCLEOTIDE SEQUENCE</scope>
    <source>
        <strain evidence="3">CBS 141.50</strain>
    </source>
</reference>
<dbReference type="RefSeq" id="XP_062633158.1">
    <property type="nucleotide sequence ID" value="XM_062782179.1"/>
</dbReference>
<feature type="compositionally biased region" description="Low complexity" evidence="2">
    <location>
        <begin position="618"/>
        <end position="633"/>
    </location>
</feature>
<feature type="compositionally biased region" description="Basic and acidic residues" evidence="2">
    <location>
        <begin position="109"/>
        <end position="151"/>
    </location>
</feature>
<dbReference type="Proteomes" id="UP001302676">
    <property type="component" value="Unassembled WGS sequence"/>
</dbReference>
<evidence type="ECO:0000256" key="2">
    <source>
        <dbReference type="SAM" id="MobiDB-lite"/>
    </source>
</evidence>
<comment type="caution">
    <text evidence="3">The sequence shown here is derived from an EMBL/GenBank/DDBJ whole genome shotgun (WGS) entry which is preliminary data.</text>
</comment>
<proteinExistence type="predicted"/>
<feature type="coiled-coil region" evidence="1">
    <location>
        <begin position="380"/>
        <end position="407"/>
    </location>
</feature>
<protein>
    <submittedName>
        <fullName evidence="3">Uncharacterized protein</fullName>
    </submittedName>
</protein>
<feature type="compositionally biased region" description="Polar residues" evidence="2">
    <location>
        <begin position="155"/>
        <end position="166"/>
    </location>
</feature>
<organism evidence="3 4">
    <name type="scientific">Dichotomopilus funicola</name>
    <dbReference type="NCBI Taxonomy" id="1934379"/>
    <lineage>
        <taxon>Eukaryota</taxon>
        <taxon>Fungi</taxon>
        <taxon>Dikarya</taxon>
        <taxon>Ascomycota</taxon>
        <taxon>Pezizomycotina</taxon>
        <taxon>Sordariomycetes</taxon>
        <taxon>Sordariomycetidae</taxon>
        <taxon>Sordariales</taxon>
        <taxon>Chaetomiaceae</taxon>
        <taxon>Dichotomopilus</taxon>
    </lineage>
</organism>
<evidence type="ECO:0000313" key="3">
    <source>
        <dbReference type="EMBL" id="KAK4139787.1"/>
    </source>
</evidence>
<feature type="region of interest" description="Disordered" evidence="2">
    <location>
        <begin position="236"/>
        <end position="261"/>
    </location>
</feature>
<feature type="compositionally biased region" description="Low complexity" evidence="2">
    <location>
        <begin position="443"/>
        <end position="453"/>
    </location>
</feature>
<keyword evidence="4" id="KW-1185">Reference proteome</keyword>